<keyword evidence="9" id="KW-0472">Membrane</keyword>
<dbReference type="EMBL" id="OC989321">
    <property type="protein sequence ID" value="CAG4645976.1"/>
    <property type="molecule type" value="Genomic_DNA"/>
</dbReference>
<dbReference type="InterPro" id="IPR039993">
    <property type="entry name" value="NDUFB10"/>
</dbReference>
<dbReference type="AlphaFoldDB" id="A0A9N6WWF2"/>
<dbReference type="InterPro" id="IPR019377">
    <property type="entry name" value="NADH_UbQ_OxRdtase_su10"/>
</dbReference>
<dbReference type="Pfam" id="PF10249">
    <property type="entry name" value="NDUFB10"/>
    <property type="match status" value="1"/>
</dbReference>
<dbReference type="PANTHER" id="PTHR13094">
    <property type="entry name" value="NADH-UBIQUINONE OXIDOREDUCTASE PDSW SUBUNIT"/>
    <property type="match status" value="1"/>
</dbReference>
<evidence type="ECO:0000256" key="1">
    <source>
        <dbReference type="ARBA" id="ARBA00004443"/>
    </source>
</evidence>
<evidence type="ECO:0000256" key="8">
    <source>
        <dbReference type="ARBA" id="ARBA00023128"/>
    </source>
</evidence>
<keyword evidence="7" id="KW-0249">Electron transport</keyword>
<keyword evidence="4" id="KW-0813">Transport</keyword>
<evidence type="ECO:0000256" key="7">
    <source>
        <dbReference type="ARBA" id="ARBA00022982"/>
    </source>
</evidence>
<evidence type="ECO:0000256" key="6">
    <source>
        <dbReference type="ARBA" id="ARBA00022792"/>
    </source>
</evidence>
<evidence type="ECO:0000256" key="3">
    <source>
        <dbReference type="ARBA" id="ARBA00014109"/>
    </source>
</evidence>
<dbReference type="PANTHER" id="PTHR13094:SF1">
    <property type="entry name" value="NADH DEHYDROGENASE [UBIQUINONE] 1 BETA SUBCOMPLEX SUBUNIT 10"/>
    <property type="match status" value="1"/>
</dbReference>
<name>A0A9N6WWF2_9CRUS</name>
<keyword evidence="6" id="KW-0999">Mitochondrion inner membrane</keyword>
<comment type="subcellular location">
    <subcellularLocation>
        <location evidence="1">Mitochondrion inner membrane</location>
        <topology evidence="1">Peripheral membrane protein</topology>
        <orientation evidence="1">Matrix side</orientation>
    </subcellularLocation>
</comment>
<dbReference type="GO" id="GO:0045271">
    <property type="term" value="C:respiratory chain complex I"/>
    <property type="evidence" value="ECO:0007669"/>
    <property type="project" value="UniProtKB-ARBA"/>
</dbReference>
<organism evidence="10">
    <name type="scientific">Lynceus sp. MCZ IZ 141354</name>
    <dbReference type="NCBI Taxonomy" id="1930659"/>
    <lineage>
        <taxon>Eukaryota</taxon>
        <taxon>Metazoa</taxon>
        <taxon>Ecdysozoa</taxon>
        <taxon>Arthropoda</taxon>
        <taxon>Crustacea</taxon>
        <taxon>Branchiopoda</taxon>
        <taxon>Diplostraca</taxon>
        <taxon>Laevicaudata</taxon>
        <taxon>Lynceidae</taxon>
        <taxon>Lynceus</taxon>
    </lineage>
</organism>
<evidence type="ECO:0000256" key="9">
    <source>
        <dbReference type="ARBA" id="ARBA00023136"/>
    </source>
</evidence>
<evidence type="ECO:0000256" key="2">
    <source>
        <dbReference type="ARBA" id="ARBA00008317"/>
    </source>
</evidence>
<evidence type="ECO:0000313" key="10">
    <source>
        <dbReference type="EMBL" id="CAG4645976.1"/>
    </source>
</evidence>
<evidence type="ECO:0000256" key="4">
    <source>
        <dbReference type="ARBA" id="ARBA00022448"/>
    </source>
</evidence>
<sequence length="168" mass="20237">MPDVDDIPPRNTFEAIYRNVYKVIDTPVTWFRESIVKPNQQQYPYYHQRFRRVPTLDECYSDDILCRFEADEQFKRDKLVESEILVILKDKLKDCYNYESPDDSTKCKMIEVQYKKAEEAWFIKYGEMGIYSSSLNAFMKQKHRMLWERRHGPVGTGMKIKEETEDLH</sequence>
<gene>
    <name evidence="10" type="primary">EOG090X0LTN</name>
</gene>
<keyword evidence="5" id="KW-0679">Respiratory chain</keyword>
<accession>A0A9N6WWF2</accession>
<proteinExistence type="inferred from homology"/>
<evidence type="ECO:0000256" key="5">
    <source>
        <dbReference type="ARBA" id="ARBA00022660"/>
    </source>
</evidence>
<comment type="similarity">
    <text evidence="2">Belongs to the complex I NDUFB10 subunit family.</text>
</comment>
<keyword evidence="8" id="KW-0496">Mitochondrion</keyword>
<dbReference type="GO" id="GO:0005743">
    <property type="term" value="C:mitochondrial inner membrane"/>
    <property type="evidence" value="ECO:0007669"/>
    <property type="project" value="UniProtKB-SubCell"/>
</dbReference>
<protein>
    <recommendedName>
        <fullName evidence="3">NADH dehydrogenase [ubiquinone] 1 beta subcomplex subunit 10</fullName>
    </recommendedName>
</protein>
<reference evidence="10" key="1">
    <citation type="submission" date="2021-04" db="EMBL/GenBank/DDBJ databases">
        <authorList>
            <person name="Cornetti L."/>
        </authorList>
    </citation>
    <scope>NUCLEOTIDE SEQUENCE</scope>
</reference>